<evidence type="ECO:0000313" key="2">
    <source>
        <dbReference type="Proteomes" id="UP000275394"/>
    </source>
</evidence>
<protein>
    <submittedName>
        <fullName evidence="1">Uncharacterized protein</fullName>
    </submittedName>
</protein>
<dbReference type="Proteomes" id="UP000275394">
    <property type="component" value="Unassembled WGS sequence"/>
</dbReference>
<name>A0A3N2E008_9GAMM</name>
<keyword evidence="2" id="KW-1185">Reference proteome</keyword>
<comment type="caution">
    <text evidence="1">The sequence shown here is derived from an EMBL/GenBank/DDBJ whole genome shotgun (WGS) entry which is preliminary data.</text>
</comment>
<dbReference type="EMBL" id="RKHR01000003">
    <property type="protein sequence ID" value="ROS04905.1"/>
    <property type="molecule type" value="Genomic_DNA"/>
</dbReference>
<reference evidence="1 2" key="1">
    <citation type="submission" date="2018-11" db="EMBL/GenBank/DDBJ databases">
        <title>Genomic Encyclopedia of Type Strains, Phase IV (KMG-IV): sequencing the most valuable type-strain genomes for metagenomic binning, comparative biology and taxonomic classification.</title>
        <authorList>
            <person name="Goeker M."/>
        </authorList>
    </citation>
    <scope>NUCLEOTIDE SEQUENCE [LARGE SCALE GENOMIC DNA]</scope>
    <source>
        <strain evidence="1 2">DSM 100316</strain>
    </source>
</reference>
<evidence type="ECO:0000313" key="1">
    <source>
        <dbReference type="EMBL" id="ROS04905.1"/>
    </source>
</evidence>
<dbReference type="RefSeq" id="WP_148059281.1">
    <property type="nucleotide sequence ID" value="NZ_RKHR01000003.1"/>
</dbReference>
<organism evidence="1 2">
    <name type="scientific">Sinobacterium caligoides</name>
    <dbReference type="NCBI Taxonomy" id="933926"/>
    <lineage>
        <taxon>Bacteria</taxon>
        <taxon>Pseudomonadati</taxon>
        <taxon>Pseudomonadota</taxon>
        <taxon>Gammaproteobacteria</taxon>
        <taxon>Cellvibrionales</taxon>
        <taxon>Spongiibacteraceae</taxon>
        <taxon>Sinobacterium</taxon>
    </lineage>
</organism>
<sequence>MTELSKKWHTPEQMKPNKFLDIVLVIADNFDHKHLGTYNGKDFEACIDGQWQVVENVSHWHKLKK</sequence>
<proteinExistence type="predicted"/>
<gene>
    <name evidence="1" type="ORF">EDC56_0421</name>
</gene>
<accession>A0A3N2E008</accession>
<dbReference type="AlphaFoldDB" id="A0A3N2E008"/>